<evidence type="ECO:0000313" key="2">
    <source>
        <dbReference type="Proteomes" id="UP001313282"/>
    </source>
</evidence>
<protein>
    <submittedName>
        <fullName evidence="1">Uncharacterized protein</fullName>
    </submittedName>
</protein>
<proteinExistence type="predicted"/>
<accession>A0AAN8MM67</accession>
<keyword evidence="2" id="KW-1185">Reference proteome</keyword>
<gene>
    <name evidence="1" type="ORF">TWF718_002778</name>
</gene>
<sequence>MTGSLKNKFLVPRSQTAKQEASLGSKWLVGAGFLALTDRGSLIWINELPRFSNQTLLLLTHYEPWVPAPLPLGSEEGYDKVRGRLSLSRRAIATASSILASVGDFRKASISRKRSLRSMGRFSDGVDPTIHRHLQTWAVRNMEIMASVRSILAIKAPGLPALSTILSTILTSIFSSS</sequence>
<evidence type="ECO:0000313" key="1">
    <source>
        <dbReference type="EMBL" id="KAK6330579.1"/>
    </source>
</evidence>
<comment type="caution">
    <text evidence="1">The sequence shown here is derived from an EMBL/GenBank/DDBJ whole genome shotgun (WGS) entry which is preliminary data.</text>
</comment>
<organism evidence="1 2">
    <name type="scientific">Orbilia javanica</name>
    <dbReference type="NCBI Taxonomy" id="47235"/>
    <lineage>
        <taxon>Eukaryota</taxon>
        <taxon>Fungi</taxon>
        <taxon>Dikarya</taxon>
        <taxon>Ascomycota</taxon>
        <taxon>Pezizomycotina</taxon>
        <taxon>Orbiliomycetes</taxon>
        <taxon>Orbiliales</taxon>
        <taxon>Orbiliaceae</taxon>
        <taxon>Orbilia</taxon>
    </lineage>
</organism>
<name>A0AAN8MM67_9PEZI</name>
<dbReference type="AlphaFoldDB" id="A0AAN8MM67"/>
<dbReference type="Proteomes" id="UP001313282">
    <property type="component" value="Unassembled WGS sequence"/>
</dbReference>
<dbReference type="EMBL" id="JAVHNR010000011">
    <property type="protein sequence ID" value="KAK6330579.1"/>
    <property type="molecule type" value="Genomic_DNA"/>
</dbReference>
<reference evidence="1 2" key="1">
    <citation type="submission" date="2019-10" db="EMBL/GenBank/DDBJ databases">
        <authorList>
            <person name="Palmer J.M."/>
        </authorList>
    </citation>
    <scope>NUCLEOTIDE SEQUENCE [LARGE SCALE GENOMIC DNA]</scope>
    <source>
        <strain evidence="1 2">TWF718</strain>
    </source>
</reference>